<comment type="caution">
    <text evidence="7">The sequence shown here is derived from an EMBL/GenBank/DDBJ whole genome shotgun (WGS) entry which is preliminary data.</text>
</comment>
<dbReference type="InterPro" id="IPR027417">
    <property type="entry name" value="P-loop_NTPase"/>
</dbReference>
<proteinExistence type="predicted"/>
<reference evidence="7 8" key="1">
    <citation type="journal article" date="2018" name="Genome Biol. Evol.">
        <title>Multiple Roots of Fruiting Body Formation in Amoebozoa.</title>
        <authorList>
            <person name="Hillmann F."/>
            <person name="Forbes G."/>
            <person name="Novohradska S."/>
            <person name="Ferling I."/>
            <person name="Riege K."/>
            <person name="Groth M."/>
            <person name="Westermann M."/>
            <person name="Marz M."/>
            <person name="Spaller T."/>
            <person name="Winckler T."/>
            <person name="Schaap P."/>
            <person name="Glockner G."/>
        </authorList>
    </citation>
    <scope>NUCLEOTIDE SEQUENCE [LARGE SCALE GENOMIC DNA]</scope>
    <source>
        <strain evidence="7 8">Jena</strain>
    </source>
</reference>
<keyword evidence="3" id="KW-0175">Coiled coil</keyword>
<dbReference type="InterPro" id="IPR003593">
    <property type="entry name" value="AAA+_ATPase"/>
</dbReference>
<dbReference type="Gene3D" id="3.40.50.300">
    <property type="entry name" value="P-loop containing nucleotide triphosphate hydrolases"/>
    <property type="match status" value="2"/>
</dbReference>
<dbReference type="SUPFAM" id="SSF58038">
    <property type="entry name" value="SNARE fusion complex"/>
    <property type="match status" value="1"/>
</dbReference>
<sequence>MSRSFTVFTTSSYRKRANSCSRLEPQNPRQAEMTDEVQDYDDELQELCAEIEGSIEAIKKAQKRGKSDPAKREKELEHINGRITRAKNVCASMKMEIRELSLAQAEPFNKKWSQYKENINQYIQDLNWIAENANAPTKGPQPEKAKTLDEMTSDEILVKAKSKQEESIKTIDNMLVTIEDTKGVATATAVKLNDQTNQLKEIGAQVEEVRLNLKQANRQLRAFARRLGTDKIFMGFMVLIVLGIVAIIIVRISHKANVDANNLNRKEVVVKITVYKNVSPYCTENSERQLRSHTRMNHIGIDIHNLCLSFGKKVLYDNLDFSLAAGDKVTIVGENGCGKTTLLHLLSGKEISYSASSFEVKGNIGYLAQHFEDIDGETPSLLTLLQSTDIEDLIQFASQSQHRLMSEEWIQELDTLGGYKIFRQCHLIGLSNDLLEMPFKFLSGEEKTKLMLVSLSVKETDILFLDEPTNHLDTKGIEWLQNFLKSYTGGVVMATHDRSLISAVSNRGYPNYLKEEEARRHRLIHERQHQDKELRTLKHKAREQEGKIIGRIVKGAYTDRNKLGYNHREQRAQNGRSKAHNQFSSRIDDLSNSLIDVIRERSKVSFDFADNDATHANALCLRLSNVAKNFDKNLFRGVSLSLQKKDRLIIRGANGCGKSTLLRIIANLLPSDEGLMDVSTSNVGYLDQEQEGLPLEESAVQLLQNDERIRATQESAIRCLTHFGIRSHHDLRSPLRRLSVGCRRKVQLARIIMRKSPILLLDEPTNHIDFLSLEAIEDTLLTFPGIIVAATHDRYFTEKMATQVIHLEDFKGPIKIDHRYR</sequence>
<dbReference type="GO" id="GO:0006886">
    <property type="term" value="P:intracellular protein transport"/>
    <property type="evidence" value="ECO:0007669"/>
    <property type="project" value="InterPro"/>
</dbReference>
<accession>A0A2P6P0M9</accession>
<evidence type="ECO:0000313" key="7">
    <source>
        <dbReference type="EMBL" id="PRP89739.1"/>
    </source>
</evidence>
<feature type="domain" description="T-SNARE coiled-coil homology" evidence="5">
    <location>
        <begin position="161"/>
        <end position="223"/>
    </location>
</feature>
<evidence type="ECO:0000259" key="6">
    <source>
        <dbReference type="PROSITE" id="PS50893"/>
    </source>
</evidence>
<evidence type="ECO:0000313" key="8">
    <source>
        <dbReference type="Proteomes" id="UP000241769"/>
    </source>
</evidence>
<dbReference type="PANTHER" id="PTHR42855:SF2">
    <property type="entry name" value="DRUG RESISTANCE ABC TRANSPORTER,ATP-BINDING PROTEIN"/>
    <property type="match status" value="1"/>
</dbReference>
<feature type="transmembrane region" description="Helical" evidence="4">
    <location>
        <begin position="232"/>
        <end position="252"/>
    </location>
</feature>
<dbReference type="OrthoDB" id="19261at2759"/>
<dbReference type="AlphaFoldDB" id="A0A2P6P0M9"/>
<keyword evidence="2 7" id="KW-0067">ATP-binding</keyword>
<feature type="domain" description="ABC transporter" evidence="6">
    <location>
        <begin position="621"/>
        <end position="819"/>
    </location>
</feature>
<dbReference type="Gene3D" id="1.20.58.400">
    <property type="entry name" value="t-snare proteins"/>
    <property type="match status" value="1"/>
</dbReference>
<keyword evidence="4" id="KW-1133">Transmembrane helix</keyword>
<keyword evidence="4" id="KW-0812">Transmembrane</keyword>
<keyword evidence="1" id="KW-0547">Nucleotide-binding</keyword>
<dbReference type="PANTHER" id="PTHR42855">
    <property type="entry name" value="ABC TRANSPORTER ATP-BINDING SUBUNIT"/>
    <property type="match status" value="1"/>
</dbReference>
<protein>
    <submittedName>
        <fullName evidence="7">ATPase of the ATP-binding cassette (ABC) family involved in 40S and 60S ribosome biogenesis, has sim</fullName>
    </submittedName>
</protein>
<dbReference type="SMART" id="SM00382">
    <property type="entry name" value="AAA"/>
    <property type="match status" value="2"/>
</dbReference>
<dbReference type="InterPro" id="IPR000727">
    <property type="entry name" value="T_SNARE_dom"/>
</dbReference>
<dbReference type="InterPro" id="IPR051309">
    <property type="entry name" value="ABCF_ATPase"/>
</dbReference>
<dbReference type="CDD" id="cd03221">
    <property type="entry name" value="ABCF_EF-3"/>
    <property type="match status" value="2"/>
</dbReference>
<dbReference type="PROSITE" id="PS50893">
    <property type="entry name" value="ABC_TRANSPORTER_2"/>
    <property type="match status" value="2"/>
</dbReference>
<feature type="coiled-coil region" evidence="3">
    <location>
        <begin position="192"/>
        <end position="226"/>
    </location>
</feature>
<dbReference type="Pfam" id="PF05008">
    <property type="entry name" value="V-SNARE"/>
    <property type="match status" value="1"/>
</dbReference>
<feature type="domain" description="ABC transporter" evidence="6">
    <location>
        <begin position="301"/>
        <end position="537"/>
    </location>
</feature>
<dbReference type="GO" id="GO:0005524">
    <property type="term" value="F:ATP binding"/>
    <property type="evidence" value="ECO:0007669"/>
    <property type="project" value="UniProtKB-KW"/>
</dbReference>
<dbReference type="InterPro" id="IPR003439">
    <property type="entry name" value="ABC_transporter-like_ATP-bd"/>
</dbReference>
<evidence type="ECO:0000256" key="4">
    <source>
        <dbReference type="SAM" id="Phobius"/>
    </source>
</evidence>
<keyword evidence="8" id="KW-1185">Reference proteome</keyword>
<dbReference type="PROSITE" id="PS50192">
    <property type="entry name" value="T_SNARE"/>
    <property type="match status" value="1"/>
</dbReference>
<dbReference type="STRING" id="1890364.A0A2P6P0M9"/>
<dbReference type="InterPro" id="IPR007705">
    <property type="entry name" value="Vesicle_trsprt_v-SNARE_N"/>
</dbReference>
<dbReference type="SMART" id="SM00397">
    <property type="entry name" value="t_SNARE"/>
    <property type="match status" value="1"/>
</dbReference>
<feature type="coiled-coil region" evidence="3">
    <location>
        <begin position="30"/>
        <end position="64"/>
    </location>
</feature>
<evidence type="ECO:0000256" key="2">
    <source>
        <dbReference type="ARBA" id="ARBA00022840"/>
    </source>
</evidence>
<evidence type="ECO:0000256" key="3">
    <source>
        <dbReference type="SAM" id="Coils"/>
    </source>
</evidence>
<dbReference type="InParanoid" id="A0A2P6P0M9"/>
<evidence type="ECO:0000256" key="1">
    <source>
        <dbReference type="ARBA" id="ARBA00022741"/>
    </source>
</evidence>
<dbReference type="GO" id="GO:0016020">
    <property type="term" value="C:membrane"/>
    <property type="evidence" value="ECO:0007669"/>
    <property type="project" value="InterPro"/>
</dbReference>
<dbReference type="Pfam" id="PF00005">
    <property type="entry name" value="ABC_tran"/>
    <property type="match status" value="2"/>
</dbReference>
<organism evidence="7 8">
    <name type="scientific">Planoprotostelium fungivorum</name>
    <dbReference type="NCBI Taxonomy" id="1890364"/>
    <lineage>
        <taxon>Eukaryota</taxon>
        <taxon>Amoebozoa</taxon>
        <taxon>Evosea</taxon>
        <taxon>Variosea</taxon>
        <taxon>Cavosteliida</taxon>
        <taxon>Cavosteliaceae</taxon>
        <taxon>Planoprotostelium</taxon>
    </lineage>
</organism>
<dbReference type="Proteomes" id="UP000241769">
    <property type="component" value="Unassembled WGS sequence"/>
</dbReference>
<dbReference type="EMBL" id="MDYQ01000001">
    <property type="protein sequence ID" value="PRP89739.1"/>
    <property type="molecule type" value="Genomic_DNA"/>
</dbReference>
<dbReference type="Gene3D" id="1.20.5.110">
    <property type="match status" value="1"/>
</dbReference>
<name>A0A2P6P0M9_9EUKA</name>
<dbReference type="SUPFAM" id="SSF52540">
    <property type="entry name" value="P-loop containing nucleoside triphosphate hydrolases"/>
    <property type="match status" value="2"/>
</dbReference>
<gene>
    <name evidence="7" type="ORF">PROFUN_00081</name>
</gene>
<dbReference type="InterPro" id="IPR038407">
    <property type="entry name" value="v-SNARE_N_sf"/>
</dbReference>
<evidence type="ECO:0000259" key="5">
    <source>
        <dbReference type="PROSITE" id="PS50192"/>
    </source>
</evidence>
<keyword evidence="4" id="KW-0472">Membrane</keyword>
<dbReference type="GO" id="GO:0016887">
    <property type="term" value="F:ATP hydrolysis activity"/>
    <property type="evidence" value="ECO:0007669"/>
    <property type="project" value="InterPro"/>
</dbReference>